<dbReference type="OrthoDB" id="3541554at2"/>
<evidence type="ECO:0000313" key="2">
    <source>
        <dbReference type="Proteomes" id="UP000236754"/>
    </source>
</evidence>
<gene>
    <name evidence="1" type="ORF">SAMN05216223_13428</name>
</gene>
<name>A0A1H6EFL3_9ACTN</name>
<dbReference type="Pfam" id="PF05120">
    <property type="entry name" value="GvpG"/>
    <property type="match status" value="1"/>
</dbReference>
<dbReference type="AlphaFoldDB" id="A0A1H6EFL3"/>
<accession>A0A1H6EFL3</accession>
<protein>
    <submittedName>
        <fullName evidence="1">Gas vesicle protein G</fullName>
    </submittedName>
</protein>
<dbReference type="InterPro" id="IPR007804">
    <property type="entry name" value="GvpG"/>
</dbReference>
<proteinExistence type="predicted"/>
<reference evidence="1 2" key="1">
    <citation type="submission" date="2016-10" db="EMBL/GenBank/DDBJ databases">
        <authorList>
            <person name="de Groot N.N."/>
        </authorList>
    </citation>
    <scope>NUCLEOTIDE SEQUENCE [LARGE SCALE GENOMIC DNA]</scope>
    <source>
        <strain evidence="1 2">CGMCC 4.2023</strain>
    </source>
</reference>
<dbReference type="EMBL" id="FNVU01000034">
    <property type="protein sequence ID" value="SEG95634.1"/>
    <property type="molecule type" value="Genomic_DNA"/>
</dbReference>
<evidence type="ECO:0000313" key="1">
    <source>
        <dbReference type="EMBL" id="SEG95634.1"/>
    </source>
</evidence>
<dbReference type="RefSeq" id="WP_103891067.1">
    <property type="nucleotide sequence ID" value="NZ_FNVU01000034.1"/>
</dbReference>
<organism evidence="1 2">
    <name type="scientific">Actinacidiphila yanglinensis</name>
    <dbReference type="NCBI Taxonomy" id="310779"/>
    <lineage>
        <taxon>Bacteria</taxon>
        <taxon>Bacillati</taxon>
        <taxon>Actinomycetota</taxon>
        <taxon>Actinomycetes</taxon>
        <taxon>Kitasatosporales</taxon>
        <taxon>Streptomycetaceae</taxon>
        <taxon>Actinacidiphila</taxon>
    </lineage>
</organism>
<dbReference type="Proteomes" id="UP000236754">
    <property type="component" value="Unassembled WGS sequence"/>
</dbReference>
<keyword evidence="2" id="KW-1185">Reference proteome</keyword>
<sequence>MGLFSGLLLLPLAPVRGVEWLSSVVLDAAERELYDPAVLRAQLVALNRAYDDGEVDDDTFEREEERLLDLLEAPRRDARTPSYSRGTR</sequence>